<accession>A0A1G5ZU52</accession>
<organism evidence="1 2">
    <name type="scientific">Mesorhizobium qingshengii</name>
    <dbReference type="NCBI Taxonomy" id="1165689"/>
    <lineage>
        <taxon>Bacteria</taxon>
        <taxon>Pseudomonadati</taxon>
        <taxon>Pseudomonadota</taxon>
        <taxon>Alphaproteobacteria</taxon>
        <taxon>Hyphomicrobiales</taxon>
        <taxon>Phyllobacteriaceae</taxon>
        <taxon>Mesorhizobium</taxon>
    </lineage>
</organism>
<proteinExistence type="predicted"/>
<reference evidence="1 2" key="1">
    <citation type="submission" date="2016-10" db="EMBL/GenBank/DDBJ databases">
        <authorList>
            <person name="de Groot N.N."/>
        </authorList>
    </citation>
    <scope>NUCLEOTIDE SEQUENCE [LARGE SCALE GENOMIC DNA]</scope>
    <source>
        <strain evidence="1 2">CGMCC 1.12097</strain>
    </source>
</reference>
<name>A0A1G5ZU52_9HYPH</name>
<gene>
    <name evidence="1" type="ORF">SAMN02927914_06124</name>
</gene>
<protein>
    <submittedName>
        <fullName evidence="1">Uncharacterized protein</fullName>
    </submittedName>
</protein>
<dbReference type="EMBL" id="FMXM01000029">
    <property type="protein sequence ID" value="SDA98225.1"/>
    <property type="molecule type" value="Genomic_DNA"/>
</dbReference>
<dbReference type="Proteomes" id="UP000198588">
    <property type="component" value="Unassembled WGS sequence"/>
</dbReference>
<evidence type="ECO:0000313" key="1">
    <source>
        <dbReference type="EMBL" id="SDA98225.1"/>
    </source>
</evidence>
<sequence>MTMSNRETPRSHALGMRVADLKARMQEARITEGEMKTFQKVAAIMESGQGRIDGDDLIAVSFVADTLLEKKTP</sequence>
<dbReference type="AlphaFoldDB" id="A0A1G5ZU52"/>
<evidence type="ECO:0000313" key="2">
    <source>
        <dbReference type="Proteomes" id="UP000198588"/>
    </source>
</evidence>